<dbReference type="InterPro" id="IPR015813">
    <property type="entry name" value="Pyrv/PenolPyrv_kinase-like_dom"/>
</dbReference>
<dbReference type="AlphaFoldDB" id="A0A238IZ25"/>
<dbReference type="EC" id="4.1.3.32" evidence="1"/>
<name>A0A238IZ25_9RHOB</name>
<dbReference type="GO" id="GO:0047529">
    <property type="term" value="F:2,3-dimethylmalate lyase activity"/>
    <property type="evidence" value="ECO:0007669"/>
    <property type="project" value="UniProtKB-EC"/>
</dbReference>
<organism evidence="1 2">
    <name type="scientific">Boseongicola aestuarii</name>
    <dbReference type="NCBI Taxonomy" id="1470561"/>
    <lineage>
        <taxon>Bacteria</taxon>
        <taxon>Pseudomonadati</taxon>
        <taxon>Pseudomonadota</taxon>
        <taxon>Alphaproteobacteria</taxon>
        <taxon>Rhodobacterales</taxon>
        <taxon>Paracoccaceae</taxon>
        <taxon>Boseongicola</taxon>
    </lineage>
</organism>
<dbReference type="Pfam" id="PF13714">
    <property type="entry name" value="PEP_mutase"/>
    <property type="match status" value="1"/>
</dbReference>
<dbReference type="PANTHER" id="PTHR42905:SF2">
    <property type="entry name" value="PHOSPHOENOLPYRUVATE CARBOXYLASE FAMILY PROTEIN"/>
    <property type="match status" value="1"/>
</dbReference>
<dbReference type="InterPro" id="IPR040442">
    <property type="entry name" value="Pyrv_kinase-like_dom_sf"/>
</dbReference>
<proteinExistence type="predicted"/>
<dbReference type="CDD" id="cd00377">
    <property type="entry name" value="ICL_PEPM"/>
    <property type="match status" value="1"/>
</dbReference>
<keyword evidence="2" id="KW-1185">Reference proteome</keyword>
<evidence type="ECO:0000313" key="2">
    <source>
        <dbReference type="Proteomes" id="UP000201838"/>
    </source>
</evidence>
<accession>A0A238IZ25</accession>
<dbReference type="Proteomes" id="UP000201838">
    <property type="component" value="Unassembled WGS sequence"/>
</dbReference>
<dbReference type="PANTHER" id="PTHR42905">
    <property type="entry name" value="PHOSPHOENOLPYRUVATE CARBOXYLASE"/>
    <property type="match status" value="1"/>
</dbReference>
<evidence type="ECO:0000313" key="1">
    <source>
        <dbReference type="EMBL" id="SMX23738.1"/>
    </source>
</evidence>
<dbReference type="Gene3D" id="3.20.20.60">
    <property type="entry name" value="Phosphoenolpyruvate-binding domains"/>
    <property type="match status" value="1"/>
</dbReference>
<reference evidence="1 2" key="1">
    <citation type="submission" date="2017-05" db="EMBL/GenBank/DDBJ databases">
        <authorList>
            <person name="Song R."/>
            <person name="Chenine A.L."/>
            <person name="Ruprecht R.M."/>
        </authorList>
    </citation>
    <scope>NUCLEOTIDE SEQUENCE [LARGE SCALE GENOMIC DNA]</scope>
    <source>
        <strain evidence="1 2">CECT 8489</strain>
    </source>
</reference>
<gene>
    <name evidence="1" type="primary">Dml_1</name>
    <name evidence="1" type="ORF">BOA8489_01849</name>
</gene>
<dbReference type="InterPro" id="IPR039556">
    <property type="entry name" value="ICL/PEPM"/>
</dbReference>
<dbReference type="EMBL" id="FXXQ01000005">
    <property type="protein sequence ID" value="SMX23738.1"/>
    <property type="molecule type" value="Genomic_DNA"/>
</dbReference>
<keyword evidence="1" id="KW-0456">Lyase</keyword>
<dbReference type="SUPFAM" id="SSF51621">
    <property type="entry name" value="Phosphoenolpyruvate/pyruvate domain"/>
    <property type="match status" value="1"/>
</dbReference>
<protein>
    <submittedName>
        <fullName evidence="1">2,3-dimethylmalate lyase</fullName>
        <ecNumber evidence="1">4.1.3.32</ecNumber>
    </submittedName>
</protein>
<sequence length="295" mass="31835">MLMPKSIANPMADRLRALIARGELIKMPCCFDALSAKLIEQAGFELTFLSGFGASASRLGAPDTGLMSYGEVLDQARNAMQPLTIPMMADGDTGYGNPMNVMRTVTGLARAGCAAVMIEDQVAPKRCGHTEGKSVVDRNEAIERIHAAVEARADHDTVILARTDARREHGLDETLARAEAFAKIGADILFIEEPYSTEEMATICQSIQGVHMANMLEGGQTPILPPDELEALGYSIAAYPITLLSAAMKAMNAALADLAAGQSTKEHLLDFADLRRQIGFDDYHSKANALRRRAR</sequence>